<reference evidence="1" key="1">
    <citation type="submission" date="2023-03" db="EMBL/GenBank/DDBJ databases">
        <title>Massive genome expansion in bonnet fungi (Mycena s.s.) driven by repeated elements and novel gene families across ecological guilds.</title>
        <authorList>
            <consortium name="Lawrence Berkeley National Laboratory"/>
            <person name="Harder C.B."/>
            <person name="Miyauchi S."/>
            <person name="Viragh M."/>
            <person name="Kuo A."/>
            <person name="Thoen E."/>
            <person name="Andreopoulos B."/>
            <person name="Lu D."/>
            <person name="Skrede I."/>
            <person name="Drula E."/>
            <person name="Henrissat B."/>
            <person name="Morin E."/>
            <person name="Kohler A."/>
            <person name="Barry K."/>
            <person name="LaButti K."/>
            <person name="Morin E."/>
            <person name="Salamov A."/>
            <person name="Lipzen A."/>
            <person name="Mereny Z."/>
            <person name="Hegedus B."/>
            <person name="Baldrian P."/>
            <person name="Stursova M."/>
            <person name="Weitz H."/>
            <person name="Taylor A."/>
            <person name="Grigoriev I.V."/>
            <person name="Nagy L.G."/>
            <person name="Martin F."/>
            <person name="Kauserud H."/>
        </authorList>
    </citation>
    <scope>NUCLEOTIDE SEQUENCE</scope>
    <source>
        <strain evidence="1">CBHHK067</strain>
    </source>
</reference>
<organism evidence="1 2">
    <name type="scientific">Mycena rosella</name>
    <name type="common">Pink bonnet</name>
    <name type="synonym">Agaricus rosellus</name>
    <dbReference type="NCBI Taxonomy" id="1033263"/>
    <lineage>
        <taxon>Eukaryota</taxon>
        <taxon>Fungi</taxon>
        <taxon>Dikarya</taxon>
        <taxon>Basidiomycota</taxon>
        <taxon>Agaricomycotina</taxon>
        <taxon>Agaricomycetes</taxon>
        <taxon>Agaricomycetidae</taxon>
        <taxon>Agaricales</taxon>
        <taxon>Marasmiineae</taxon>
        <taxon>Mycenaceae</taxon>
        <taxon>Mycena</taxon>
    </lineage>
</organism>
<dbReference type="AlphaFoldDB" id="A0AAD7D1R9"/>
<comment type="caution">
    <text evidence="1">The sequence shown here is derived from an EMBL/GenBank/DDBJ whole genome shotgun (WGS) entry which is preliminary data.</text>
</comment>
<evidence type="ECO:0000313" key="2">
    <source>
        <dbReference type="Proteomes" id="UP001221757"/>
    </source>
</evidence>
<keyword evidence="2" id="KW-1185">Reference proteome</keyword>
<accession>A0AAD7D1R9</accession>
<dbReference type="EMBL" id="JARKIE010000153">
    <property type="protein sequence ID" value="KAJ7675078.1"/>
    <property type="molecule type" value="Genomic_DNA"/>
</dbReference>
<evidence type="ECO:0000313" key="1">
    <source>
        <dbReference type="EMBL" id="KAJ7675078.1"/>
    </source>
</evidence>
<name>A0AAD7D1R9_MYCRO</name>
<protein>
    <submittedName>
        <fullName evidence="1">Uncharacterized protein</fullName>
    </submittedName>
</protein>
<dbReference type="Proteomes" id="UP001221757">
    <property type="component" value="Unassembled WGS sequence"/>
</dbReference>
<proteinExistence type="predicted"/>
<gene>
    <name evidence="1" type="ORF">B0H17DRAFT_1140515</name>
</gene>
<sequence length="174" mass="19186">MDGGQDRRGSQLDGLNDTGFRAMLCLSTLDCVRDLDTDEASVEGARWDGWMASTLPPLYTVCRAYAVREQQWRCRWNVFAPEARHARWRMCGTAGIRLRGEGDACCGWVFRGYGSAGCASKRVLKIAARRACATRCGKARAQGGPWRLSAALTIPFTAAARPASASAELHWLWQ</sequence>